<protein>
    <submittedName>
        <fullName evidence="3">Uncharacterized protein</fullName>
    </submittedName>
</protein>
<name>A0A127JUL4_9BURK</name>
<evidence type="ECO:0000256" key="2">
    <source>
        <dbReference type="SAM" id="SignalP"/>
    </source>
</evidence>
<sequence length="82" mass="8750">MKLARKVSIVMALGLAFGSALAAEPSSAEVQQQVSQMLKKLHESQQQTVRNLAAAAPTPPTVPPRPIPPTFPSCTTKACLRR</sequence>
<gene>
    <name evidence="3" type="ORF">UC35_13640</name>
</gene>
<feature type="region of interest" description="Disordered" evidence="1">
    <location>
        <begin position="54"/>
        <end position="82"/>
    </location>
</feature>
<evidence type="ECO:0000256" key="1">
    <source>
        <dbReference type="SAM" id="MobiDB-lite"/>
    </source>
</evidence>
<feature type="compositionally biased region" description="Pro residues" evidence="1">
    <location>
        <begin position="57"/>
        <end position="71"/>
    </location>
</feature>
<accession>A0A127JUL4</accession>
<dbReference type="AlphaFoldDB" id="A0A127JUL4"/>
<feature type="signal peptide" evidence="2">
    <location>
        <begin position="1"/>
        <end position="22"/>
    </location>
</feature>
<dbReference type="RefSeq" id="WP_061500577.1">
    <property type="nucleotide sequence ID" value="NZ_CP010951.1"/>
</dbReference>
<reference evidence="3 4" key="1">
    <citation type="journal article" date="2014" name="Int. J. Syst. Evol. Microbiol.">
        <title>Ramlibacter solisilvae sp. nov., isolated from forest soil, and emended description of the genus Ramlibacter.</title>
        <authorList>
            <person name="Lee H.J."/>
            <person name="Lee S.H."/>
            <person name="Lee S.S."/>
            <person name="Lee J.S."/>
            <person name="Kim Y."/>
            <person name="Kim S.C."/>
            <person name="Jeon C.O."/>
        </authorList>
    </citation>
    <scope>NUCLEOTIDE SEQUENCE [LARGE SCALE GENOMIC DNA]</scope>
    <source>
        <strain evidence="3 4">5-10</strain>
    </source>
</reference>
<evidence type="ECO:0000313" key="4">
    <source>
        <dbReference type="Proteomes" id="UP000070433"/>
    </source>
</evidence>
<keyword evidence="4" id="KW-1185">Reference proteome</keyword>
<proteinExistence type="predicted"/>
<evidence type="ECO:0000313" key="3">
    <source>
        <dbReference type="EMBL" id="AMO23718.1"/>
    </source>
</evidence>
<feature type="chain" id="PRO_5007449738" evidence="2">
    <location>
        <begin position="23"/>
        <end position="82"/>
    </location>
</feature>
<keyword evidence="2" id="KW-0732">Signal</keyword>
<dbReference type="EMBL" id="CP010951">
    <property type="protein sequence ID" value="AMO23718.1"/>
    <property type="molecule type" value="Genomic_DNA"/>
</dbReference>
<organism evidence="3 4">
    <name type="scientific">Ramlibacter tataouinensis</name>
    <dbReference type="NCBI Taxonomy" id="94132"/>
    <lineage>
        <taxon>Bacteria</taxon>
        <taxon>Pseudomonadati</taxon>
        <taxon>Pseudomonadota</taxon>
        <taxon>Betaproteobacteria</taxon>
        <taxon>Burkholderiales</taxon>
        <taxon>Comamonadaceae</taxon>
        <taxon>Ramlibacter</taxon>
    </lineage>
</organism>
<dbReference type="Proteomes" id="UP000070433">
    <property type="component" value="Chromosome"/>
</dbReference>